<evidence type="ECO:0000313" key="1">
    <source>
        <dbReference type="EMBL" id="GGM03752.1"/>
    </source>
</evidence>
<reference evidence="1" key="2">
    <citation type="submission" date="2020-09" db="EMBL/GenBank/DDBJ databases">
        <authorList>
            <person name="Sun Q."/>
            <person name="Ohkuma M."/>
        </authorList>
    </citation>
    <scope>NUCLEOTIDE SEQUENCE</scope>
    <source>
        <strain evidence="1">JCM 19831</strain>
    </source>
</reference>
<name>A0A917WFY4_9ACTN</name>
<evidence type="ECO:0008006" key="3">
    <source>
        <dbReference type="Google" id="ProtNLM"/>
    </source>
</evidence>
<dbReference type="RefSeq" id="WP_190247677.1">
    <property type="nucleotide sequence ID" value="NZ_BMPI01000001.1"/>
</dbReference>
<accession>A0A917WFY4</accession>
<keyword evidence="2" id="KW-1185">Reference proteome</keyword>
<proteinExistence type="predicted"/>
<comment type="caution">
    <text evidence="1">The sequence shown here is derived from an EMBL/GenBank/DDBJ whole genome shotgun (WGS) entry which is preliminary data.</text>
</comment>
<dbReference type="Gene3D" id="1.10.287.1060">
    <property type="entry name" value="ESAT-6-like"/>
    <property type="match status" value="1"/>
</dbReference>
<organism evidence="1 2">
    <name type="scientific">Dactylosporangium sucinum</name>
    <dbReference type="NCBI Taxonomy" id="1424081"/>
    <lineage>
        <taxon>Bacteria</taxon>
        <taxon>Bacillati</taxon>
        <taxon>Actinomycetota</taxon>
        <taxon>Actinomycetes</taxon>
        <taxon>Micromonosporales</taxon>
        <taxon>Micromonosporaceae</taxon>
        <taxon>Dactylosporangium</taxon>
    </lineage>
</organism>
<protein>
    <recommendedName>
        <fullName evidence="3">WXG100 family type VII secretion target</fullName>
    </recommendedName>
</protein>
<evidence type="ECO:0000313" key="2">
    <source>
        <dbReference type="Proteomes" id="UP000642070"/>
    </source>
</evidence>
<sequence>MAGKSTTPGSGIPGIGPIVVDAEALGTISEYLQVPSDTVAKALRTFQSRVVQIGPAWGSDSMGQTIEAQYRQPYNDLILLLQDLVDGFDEAGTKFSVASHNVNATEEANRS</sequence>
<dbReference type="EMBL" id="BMPI01000001">
    <property type="protein sequence ID" value="GGM03752.1"/>
    <property type="molecule type" value="Genomic_DNA"/>
</dbReference>
<gene>
    <name evidence="1" type="ORF">GCM10007977_001410</name>
</gene>
<reference evidence="1" key="1">
    <citation type="journal article" date="2014" name="Int. J. Syst. Evol. Microbiol.">
        <title>Complete genome sequence of Corynebacterium casei LMG S-19264T (=DSM 44701T), isolated from a smear-ripened cheese.</title>
        <authorList>
            <consortium name="US DOE Joint Genome Institute (JGI-PGF)"/>
            <person name="Walter F."/>
            <person name="Albersmeier A."/>
            <person name="Kalinowski J."/>
            <person name="Ruckert C."/>
        </authorList>
    </citation>
    <scope>NUCLEOTIDE SEQUENCE</scope>
    <source>
        <strain evidence="1">JCM 19831</strain>
    </source>
</reference>
<dbReference type="Proteomes" id="UP000642070">
    <property type="component" value="Unassembled WGS sequence"/>
</dbReference>
<dbReference type="AlphaFoldDB" id="A0A917WFY4"/>